<protein>
    <recommendedName>
        <fullName evidence="4">Secreted protein</fullName>
    </recommendedName>
</protein>
<keyword evidence="1" id="KW-0472">Membrane</keyword>
<gene>
    <name evidence="2" type="ORF">SYYSPA8_06360</name>
</gene>
<keyword evidence="1" id="KW-1133">Transmembrane helix</keyword>
<proteinExistence type="predicted"/>
<keyword evidence="1" id="KW-0812">Transmembrane</keyword>
<evidence type="ECO:0000256" key="1">
    <source>
        <dbReference type="SAM" id="Phobius"/>
    </source>
</evidence>
<keyword evidence="3" id="KW-1185">Reference proteome</keyword>
<organism evidence="2 3">
    <name type="scientific">Streptomyces yaizuensis</name>
    <dbReference type="NCBI Taxonomy" id="2989713"/>
    <lineage>
        <taxon>Bacteria</taxon>
        <taxon>Bacillati</taxon>
        <taxon>Actinomycetota</taxon>
        <taxon>Actinomycetes</taxon>
        <taxon>Kitasatosporales</taxon>
        <taxon>Streptomycetaceae</taxon>
        <taxon>Streptomyces</taxon>
    </lineage>
</organism>
<evidence type="ECO:0000313" key="2">
    <source>
        <dbReference type="EMBL" id="GLF93891.1"/>
    </source>
</evidence>
<reference evidence="2 3" key="1">
    <citation type="submission" date="2022-10" db="EMBL/GenBank/DDBJ databases">
        <title>Draft genome sequence of Streptomyces sp. YSPA8.</title>
        <authorList>
            <person name="Moriuchi R."/>
            <person name="Dohra H."/>
            <person name="Yamamura H."/>
            <person name="Kodani S."/>
        </authorList>
    </citation>
    <scope>NUCLEOTIDE SEQUENCE [LARGE SCALE GENOMIC DNA]</scope>
    <source>
        <strain evidence="2 3">YSPA8</strain>
    </source>
</reference>
<feature type="transmembrane region" description="Helical" evidence="1">
    <location>
        <begin position="18"/>
        <end position="37"/>
    </location>
</feature>
<name>A0ABQ5NV70_9ACTN</name>
<comment type="caution">
    <text evidence="2">The sequence shown here is derived from an EMBL/GenBank/DDBJ whole genome shotgun (WGS) entry which is preliminary data.</text>
</comment>
<evidence type="ECO:0000313" key="3">
    <source>
        <dbReference type="Proteomes" id="UP001291653"/>
    </source>
</evidence>
<dbReference type="RefSeq" id="WP_323445969.1">
    <property type="nucleotide sequence ID" value="NZ_BSBI01000002.1"/>
</dbReference>
<sequence length="59" mass="6215">MTTADNIPEQRPHQHDGIALALTVLTLIGIAGPTLILGDHVHQAATQTITTSDNPEAPH</sequence>
<dbReference type="EMBL" id="BSBI01000002">
    <property type="protein sequence ID" value="GLF93891.1"/>
    <property type="molecule type" value="Genomic_DNA"/>
</dbReference>
<accession>A0ABQ5NV70</accession>
<evidence type="ECO:0008006" key="4">
    <source>
        <dbReference type="Google" id="ProtNLM"/>
    </source>
</evidence>
<dbReference type="Proteomes" id="UP001291653">
    <property type="component" value="Unassembled WGS sequence"/>
</dbReference>